<dbReference type="PANTHER" id="PTHR38340:SF1">
    <property type="entry name" value="S-LAYER PROTEIN"/>
    <property type="match status" value="1"/>
</dbReference>
<dbReference type="AlphaFoldDB" id="A0A2K9N9P7"/>
<name>A0A2K9N9P7_9PROT</name>
<dbReference type="SUPFAM" id="SSF51120">
    <property type="entry name" value="beta-Roll"/>
    <property type="match status" value="3"/>
</dbReference>
<evidence type="ECO:0000256" key="1">
    <source>
        <dbReference type="ARBA" id="ARBA00004613"/>
    </source>
</evidence>
<evidence type="ECO:0000313" key="3">
    <source>
        <dbReference type="EMBL" id="AUN29848.1"/>
    </source>
</evidence>
<dbReference type="Proteomes" id="UP000234752">
    <property type="component" value="Chromosome eg_1"/>
</dbReference>
<sequence length="908" mass="93358">MAINFTTRDSGNPGQAPILVLTGSATGQLRITMNAGVPQVTLDGVVQATPAGLLVSGYDATAVSGVTLTAVADGADSYLTFATGDGTVTGGAGADIFLAARSSPGATNLITDFGYDDSLAFPYPIRLVSQSGGGFRIADGELQVDRVSSSLTRLFLGADNINGAEYSVSLQGDYEPYAFAVSAQTGRLVYLPGTNQQGGAGNDVLTGTGNRDTLFGSDGNDTLIGLQGDDLLQGGAGDDVLRPGDHGNDTVDGGTGLDTLELPASGFALNAHVDASGLLLGVDIQVFGQPDRLITTTGVERIVIGDAIYRYAYATTGNDRIGGEAGAVNRLWGGPGADHLTGGNLADELYGGDGADSLYGGAGEDTLTGGKGNDLLNGGAGDDLAVFSYADATAGLSIAVDTLNVRAGTQEVDWLISIDRINITGSAFNDTITGSSRRETLSGGAGDDVIRGGGGDDVIAGGTGSNTLWGGVGSDQFMVGGMGSTNLVMDFTVNDRLSLLRADGAGTLAVTSYAAGSGDGLGLGAVRYQDLGNGLVRLHVGADNIAGADYTVDLAGLGTGARLARTDFQMPHILQLSGYSTNSGTANADYFTGTTVMRGGGAGNDLYQGSAGVQAVVMGASFADISIQNHGNGAFQIVDSRATGGGVDTLYDVELLILSDRVVQLAEPQLLSSVGSTRVDEAWYLSNNPDIAEAVAAGWISSGADHYARYGQAEGRQPNLLSDNQGKAYSESAYLAANPDIRDAVAKGWFDSGYDHYLAYGRAEGRAAYPSQSLLRLGFDEAAYLAANPDIALSVSRGEYANGYEHYARFGAAEGRNPNAFFDATWYLARNSDVAAGIAQGKVASAVDHYMLYGWREGRDPSAYFDTSAYLDRNTDVAAAGMNPLLHFLGWGQAEGRIATVADLSLLG</sequence>
<proteinExistence type="predicted"/>
<dbReference type="PRINTS" id="PR00313">
    <property type="entry name" value="CABNDNGRPT"/>
</dbReference>
<dbReference type="Pfam" id="PF00353">
    <property type="entry name" value="HemolysinCabind"/>
    <property type="match status" value="4"/>
</dbReference>
<keyword evidence="4" id="KW-1185">Reference proteome</keyword>
<evidence type="ECO:0000313" key="4">
    <source>
        <dbReference type="Proteomes" id="UP000234752"/>
    </source>
</evidence>
<dbReference type="GO" id="GO:0005576">
    <property type="term" value="C:extracellular region"/>
    <property type="evidence" value="ECO:0007669"/>
    <property type="project" value="UniProtKB-SubCell"/>
</dbReference>
<dbReference type="EMBL" id="CP025611">
    <property type="protein sequence ID" value="AUN29848.1"/>
    <property type="molecule type" value="Genomic_DNA"/>
</dbReference>
<dbReference type="InterPro" id="IPR001343">
    <property type="entry name" value="Hemolysn_Ca-bd"/>
</dbReference>
<protein>
    <submittedName>
        <fullName evidence="3">Uncharacterized protein</fullName>
    </submittedName>
</protein>
<reference evidence="3 4" key="1">
    <citation type="submission" date="2017-12" db="EMBL/GenBank/DDBJ databases">
        <title>Genomes of bacteria within cyanobacterial aggregates.</title>
        <authorList>
            <person name="Cai H."/>
        </authorList>
    </citation>
    <scope>NUCLEOTIDE SEQUENCE [LARGE SCALE GENOMIC DNA]</scope>
    <source>
        <strain evidence="3 4">TH16</strain>
    </source>
</reference>
<dbReference type="PANTHER" id="PTHR38340">
    <property type="entry name" value="S-LAYER PROTEIN"/>
    <property type="match status" value="1"/>
</dbReference>
<dbReference type="PROSITE" id="PS00330">
    <property type="entry name" value="HEMOLYSIN_CALCIUM"/>
    <property type="match status" value="3"/>
</dbReference>
<dbReference type="InterPro" id="IPR018511">
    <property type="entry name" value="Hemolysin-typ_Ca-bd_CS"/>
</dbReference>
<accession>A0A2K9N9P7</accession>
<dbReference type="InterPro" id="IPR050557">
    <property type="entry name" value="RTX_toxin/Mannuronan_C5-epim"/>
</dbReference>
<comment type="subcellular location">
    <subcellularLocation>
        <location evidence="1">Secreted</location>
    </subcellularLocation>
</comment>
<dbReference type="Gene3D" id="2.150.10.10">
    <property type="entry name" value="Serralysin-like metalloprotease, C-terminal"/>
    <property type="match status" value="2"/>
</dbReference>
<dbReference type="OrthoDB" id="7366341at2"/>
<gene>
    <name evidence="3" type="ORF">C0V82_06105</name>
</gene>
<dbReference type="KEGG" id="ncb:C0V82_06105"/>
<keyword evidence="2" id="KW-0964">Secreted</keyword>
<dbReference type="GO" id="GO:0005509">
    <property type="term" value="F:calcium ion binding"/>
    <property type="evidence" value="ECO:0007669"/>
    <property type="project" value="InterPro"/>
</dbReference>
<evidence type="ECO:0000256" key="2">
    <source>
        <dbReference type="ARBA" id="ARBA00022525"/>
    </source>
</evidence>
<organism evidence="3 4">
    <name type="scientific">Niveispirillum cyanobacteriorum</name>
    <dbReference type="NCBI Taxonomy" id="1612173"/>
    <lineage>
        <taxon>Bacteria</taxon>
        <taxon>Pseudomonadati</taxon>
        <taxon>Pseudomonadota</taxon>
        <taxon>Alphaproteobacteria</taxon>
        <taxon>Rhodospirillales</taxon>
        <taxon>Azospirillaceae</taxon>
        <taxon>Niveispirillum</taxon>
    </lineage>
</organism>
<dbReference type="RefSeq" id="WP_102111566.1">
    <property type="nucleotide sequence ID" value="NZ_BMGN01000003.1"/>
</dbReference>
<dbReference type="InterPro" id="IPR011049">
    <property type="entry name" value="Serralysin-like_metalloprot_C"/>
</dbReference>